<dbReference type="InterPro" id="IPR050147">
    <property type="entry name" value="Ser/Thr_Dehydratase"/>
</dbReference>
<sequence>MITEADVPAADITPADITAARRRIEGRIRRTPLFEAAPELVFKLEYLQHTGSFKARGALNNVLAAQERGDLGPAGVIAASGGNAGLAVAWAAAQIGVPAEIHVPANAPAVKVKRLQALGATVVQTGTEYSHALTASAERAAQTGAFVCHAYDQPEMVAGAGTIALELVEDTTVDTVLVAVGGGGLVGGIAAALADTPVRVVGVEPVAAPSLRTALGRGGPVDVEVGGYAADSLGARRAGRIAYAVAERTGMVSALVEDAAIREARQRLWDEWRIVAEPGAAAAYAGLTAYRPEPGERVAVIVCGANTDPSDLV</sequence>
<organism evidence="5 6">
    <name type="scientific">Hamadaea flava</name>
    <dbReference type="NCBI Taxonomy" id="1742688"/>
    <lineage>
        <taxon>Bacteria</taxon>
        <taxon>Bacillati</taxon>
        <taxon>Actinomycetota</taxon>
        <taxon>Actinomycetes</taxon>
        <taxon>Micromonosporales</taxon>
        <taxon>Micromonosporaceae</taxon>
        <taxon>Hamadaea</taxon>
    </lineage>
</organism>
<proteinExistence type="predicted"/>
<dbReference type="InterPro" id="IPR001926">
    <property type="entry name" value="TrpB-like_PALP"/>
</dbReference>
<reference evidence="6" key="1">
    <citation type="journal article" date="2019" name="Int. J. Syst. Evol. Microbiol.">
        <title>The Global Catalogue of Microorganisms (GCM) 10K type strain sequencing project: providing services to taxonomists for standard genome sequencing and annotation.</title>
        <authorList>
            <consortium name="The Broad Institute Genomics Platform"/>
            <consortium name="The Broad Institute Genome Sequencing Center for Infectious Disease"/>
            <person name="Wu L."/>
            <person name="Ma J."/>
        </authorList>
    </citation>
    <scope>NUCLEOTIDE SEQUENCE [LARGE SCALE GENOMIC DNA]</scope>
    <source>
        <strain evidence="6">CGMCC 4.7289</strain>
    </source>
</reference>
<dbReference type="Pfam" id="PF00291">
    <property type="entry name" value="PALP"/>
    <property type="match status" value="1"/>
</dbReference>
<dbReference type="NCBIfam" id="NF006094">
    <property type="entry name" value="PRK08246.1"/>
    <property type="match status" value="1"/>
</dbReference>
<dbReference type="InterPro" id="IPR036052">
    <property type="entry name" value="TrpB-like_PALP_sf"/>
</dbReference>
<dbReference type="Gene3D" id="3.40.50.1100">
    <property type="match status" value="2"/>
</dbReference>
<dbReference type="PROSITE" id="PS00165">
    <property type="entry name" value="DEHYDRATASE_SER_THR"/>
    <property type="match status" value="1"/>
</dbReference>
<comment type="cofactor">
    <cofactor evidence="1">
        <name>pyridoxal 5'-phosphate</name>
        <dbReference type="ChEBI" id="CHEBI:597326"/>
    </cofactor>
</comment>
<name>A0ABV8LRU9_9ACTN</name>
<dbReference type="PANTHER" id="PTHR48078">
    <property type="entry name" value="THREONINE DEHYDRATASE, MITOCHONDRIAL-RELATED"/>
    <property type="match status" value="1"/>
</dbReference>
<keyword evidence="2" id="KW-0663">Pyridoxal phosphate</keyword>
<evidence type="ECO:0000256" key="1">
    <source>
        <dbReference type="ARBA" id="ARBA00001933"/>
    </source>
</evidence>
<dbReference type="EMBL" id="JBHSAY010000013">
    <property type="protein sequence ID" value="MFC4133772.1"/>
    <property type="molecule type" value="Genomic_DNA"/>
</dbReference>
<dbReference type="SUPFAM" id="SSF53686">
    <property type="entry name" value="Tryptophan synthase beta subunit-like PLP-dependent enzymes"/>
    <property type="match status" value="1"/>
</dbReference>
<accession>A0ABV8LRU9</accession>
<protein>
    <submittedName>
        <fullName evidence="5">Serine/threonine dehydratase</fullName>
    </submittedName>
</protein>
<evidence type="ECO:0000313" key="6">
    <source>
        <dbReference type="Proteomes" id="UP001595816"/>
    </source>
</evidence>
<keyword evidence="6" id="KW-1185">Reference proteome</keyword>
<evidence type="ECO:0000259" key="4">
    <source>
        <dbReference type="Pfam" id="PF00291"/>
    </source>
</evidence>
<dbReference type="InterPro" id="IPR000634">
    <property type="entry name" value="Ser/Thr_deHydtase_PyrdxlP-BS"/>
</dbReference>
<dbReference type="RefSeq" id="WP_253750365.1">
    <property type="nucleotide sequence ID" value="NZ_JAMZDZ010000001.1"/>
</dbReference>
<comment type="caution">
    <text evidence="5">The sequence shown here is derived from an EMBL/GenBank/DDBJ whole genome shotgun (WGS) entry which is preliminary data.</text>
</comment>
<dbReference type="Proteomes" id="UP001595816">
    <property type="component" value="Unassembled WGS sequence"/>
</dbReference>
<dbReference type="PANTHER" id="PTHR48078:SF6">
    <property type="entry name" value="L-THREONINE DEHYDRATASE CATABOLIC TDCB"/>
    <property type="match status" value="1"/>
</dbReference>
<evidence type="ECO:0000256" key="2">
    <source>
        <dbReference type="ARBA" id="ARBA00022898"/>
    </source>
</evidence>
<evidence type="ECO:0000256" key="3">
    <source>
        <dbReference type="ARBA" id="ARBA00023239"/>
    </source>
</evidence>
<feature type="domain" description="Tryptophan synthase beta chain-like PALP" evidence="4">
    <location>
        <begin position="26"/>
        <end position="304"/>
    </location>
</feature>
<gene>
    <name evidence="5" type="ORF">ACFOZ4_24435</name>
</gene>
<keyword evidence="3" id="KW-0456">Lyase</keyword>
<evidence type="ECO:0000313" key="5">
    <source>
        <dbReference type="EMBL" id="MFC4133772.1"/>
    </source>
</evidence>